<dbReference type="SUPFAM" id="SSF52266">
    <property type="entry name" value="SGNH hydrolase"/>
    <property type="match status" value="1"/>
</dbReference>
<dbReference type="Gene3D" id="3.40.50.1110">
    <property type="entry name" value="SGNH hydrolase"/>
    <property type="match status" value="1"/>
</dbReference>
<name>A0A8J1TKU8_OWEFU</name>
<keyword evidence="2" id="KW-1185">Reference proteome</keyword>
<reference evidence="1" key="1">
    <citation type="submission" date="2022-03" db="EMBL/GenBank/DDBJ databases">
        <authorList>
            <person name="Martin C."/>
        </authorList>
    </citation>
    <scope>NUCLEOTIDE SEQUENCE</scope>
</reference>
<organism evidence="1 2">
    <name type="scientific">Owenia fusiformis</name>
    <name type="common">Polychaete worm</name>
    <dbReference type="NCBI Taxonomy" id="6347"/>
    <lineage>
        <taxon>Eukaryota</taxon>
        <taxon>Metazoa</taxon>
        <taxon>Spiralia</taxon>
        <taxon>Lophotrochozoa</taxon>
        <taxon>Annelida</taxon>
        <taxon>Polychaeta</taxon>
        <taxon>Sedentaria</taxon>
        <taxon>Canalipalpata</taxon>
        <taxon>Sabellida</taxon>
        <taxon>Oweniida</taxon>
        <taxon>Oweniidae</taxon>
        <taxon>Owenia</taxon>
    </lineage>
</organism>
<evidence type="ECO:0000313" key="1">
    <source>
        <dbReference type="EMBL" id="CAH1801916.1"/>
    </source>
</evidence>
<sequence length="219" mass="25456">MSKLSVLLFGHSLIYWLDQYQGKFLKNLGLYSNQFDIAYCGIRGGTFEWTPKSRSRFQKKTLVAYLCEQMTLVNPQVVYLQLGGNDLDNYNFDIQKIFTAIKSVAQFIVEGYDNIRIVCIGHVFKRLQPKVGFDDFEKARLILNAKLSDLQGFHGKILVCPNNGFMNNTYGKYEAKGIHLTNLGNNCFAHNIRRELIAIRNSEYNLKLFYICSWFYMYM</sequence>
<accession>A0A8J1TKU8</accession>
<protein>
    <submittedName>
        <fullName evidence="1">Uncharacterized protein</fullName>
    </submittedName>
</protein>
<comment type="caution">
    <text evidence="1">The sequence shown here is derived from an EMBL/GenBank/DDBJ whole genome shotgun (WGS) entry which is preliminary data.</text>
</comment>
<evidence type="ECO:0000313" key="2">
    <source>
        <dbReference type="Proteomes" id="UP000749559"/>
    </source>
</evidence>
<dbReference type="EMBL" id="CAIIXF020000012">
    <property type="protein sequence ID" value="CAH1801916.1"/>
    <property type="molecule type" value="Genomic_DNA"/>
</dbReference>
<dbReference type="AlphaFoldDB" id="A0A8J1TKU8"/>
<dbReference type="OrthoDB" id="6047183at2759"/>
<proteinExistence type="predicted"/>
<dbReference type="Proteomes" id="UP000749559">
    <property type="component" value="Unassembled WGS sequence"/>
</dbReference>
<gene>
    <name evidence="1" type="ORF">OFUS_LOCUS25648</name>
</gene>
<dbReference type="InterPro" id="IPR036514">
    <property type="entry name" value="SGNH_hydro_sf"/>
</dbReference>